<proteinExistence type="predicted"/>
<accession>A0A384K1C9</accession>
<dbReference type="Proteomes" id="UP000001798">
    <property type="component" value="Chromosome 13"/>
</dbReference>
<feature type="region of interest" description="Disordered" evidence="1">
    <location>
        <begin position="81"/>
        <end position="101"/>
    </location>
</feature>
<dbReference type="RefSeq" id="XP_001548693.1">
    <property type="nucleotide sequence ID" value="XM_001548643.2"/>
</dbReference>
<dbReference type="OrthoDB" id="3556752at2759"/>
<evidence type="ECO:0000313" key="2">
    <source>
        <dbReference type="EMBL" id="ATZ56581.1"/>
    </source>
</evidence>
<dbReference type="GeneID" id="5429151"/>
<sequence length="101" mass="11678">MPRVLLTLCSLSQEIFRLLERVHELHEKILDKDDVIHDWERRAEQVEGRLVRELAGKDATIVGHEAKIAALKAELAAVRAGQQAKLGEGRRPRKRQRRIRK</sequence>
<dbReference type="AlphaFoldDB" id="A0A384K1C9"/>
<reference evidence="2 3" key="2">
    <citation type="journal article" date="2012" name="Eukaryot. Cell">
        <title>Genome update of Botrytis cinerea strains B05.10 and T4.</title>
        <authorList>
            <person name="Staats M."/>
            <person name="van Kan J.A."/>
        </authorList>
    </citation>
    <scope>NUCLEOTIDE SEQUENCE [LARGE SCALE GENOMIC DNA]</scope>
    <source>
        <strain evidence="2 3">B05.10</strain>
    </source>
</reference>
<evidence type="ECO:0000256" key="1">
    <source>
        <dbReference type="SAM" id="MobiDB-lite"/>
    </source>
</evidence>
<feature type="compositionally biased region" description="Basic residues" evidence="1">
    <location>
        <begin position="91"/>
        <end position="101"/>
    </location>
</feature>
<reference evidence="2 3" key="1">
    <citation type="journal article" date="2011" name="PLoS Genet.">
        <title>Genomic analysis of the necrotrophic fungal pathogens Sclerotinia sclerotiorum and Botrytis cinerea.</title>
        <authorList>
            <person name="Amselem J."/>
            <person name="Cuomo C.A."/>
            <person name="van Kan J.A."/>
            <person name="Viaud M."/>
            <person name="Benito E.P."/>
            <person name="Couloux A."/>
            <person name="Coutinho P.M."/>
            <person name="de Vries R.P."/>
            <person name="Dyer P.S."/>
            <person name="Fillinger S."/>
            <person name="Fournier E."/>
            <person name="Gout L."/>
            <person name="Hahn M."/>
            <person name="Kohn L."/>
            <person name="Lapalu N."/>
            <person name="Plummer K.M."/>
            <person name="Pradier J.M."/>
            <person name="Quevillon E."/>
            <person name="Sharon A."/>
            <person name="Simon A."/>
            <person name="ten Have A."/>
            <person name="Tudzynski B."/>
            <person name="Tudzynski P."/>
            <person name="Wincker P."/>
            <person name="Andrew M."/>
            <person name="Anthouard V."/>
            <person name="Beever R.E."/>
            <person name="Beffa R."/>
            <person name="Benoit I."/>
            <person name="Bouzid O."/>
            <person name="Brault B."/>
            <person name="Chen Z."/>
            <person name="Choquer M."/>
            <person name="Collemare J."/>
            <person name="Cotton P."/>
            <person name="Danchin E.G."/>
            <person name="Da Silva C."/>
            <person name="Gautier A."/>
            <person name="Giraud C."/>
            <person name="Giraud T."/>
            <person name="Gonzalez C."/>
            <person name="Grossetete S."/>
            <person name="Guldener U."/>
            <person name="Henrissat B."/>
            <person name="Howlett B.J."/>
            <person name="Kodira C."/>
            <person name="Kretschmer M."/>
            <person name="Lappartient A."/>
            <person name="Leroch M."/>
            <person name="Levis C."/>
            <person name="Mauceli E."/>
            <person name="Neuveglise C."/>
            <person name="Oeser B."/>
            <person name="Pearson M."/>
            <person name="Poulain J."/>
            <person name="Poussereau N."/>
            <person name="Quesneville H."/>
            <person name="Rascle C."/>
            <person name="Schumacher J."/>
            <person name="Segurens B."/>
            <person name="Sexton A."/>
            <person name="Silva E."/>
            <person name="Sirven C."/>
            <person name="Soanes D.M."/>
            <person name="Talbot N.J."/>
            <person name="Templeton M."/>
            <person name="Yandava C."/>
            <person name="Yarden O."/>
            <person name="Zeng Q."/>
            <person name="Rollins J.A."/>
            <person name="Lebrun M.H."/>
            <person name="Dickman M."/>
        </authorList>
    </citation>
    <scope>NUCLEOTIDE SEQUENCE [LARGE SCALE GENOMIC DNA]</scope>
    <source>
        <strain evidence="2 3">B05.10</strain>
    </source>
</reference>
<dbReference type="VEuPathDB" id="FungiDB:Bcin13g04180"/>
<evidence type="ECO:0000313" key="3">
    <source>
        <dbReference type="Proteomes" id="UP000001798"/>
    </source>
</evidence>
<gene>
    <name evidence="2" type="ORF">BCIN_13g04180</name>
</gene>
<name>A0A384K1C9_BOTFB</name>
<organism evidence="2 3">
    <name type="scientific">Botryotinia fuckeliana (strain B05.10)</name>
    <name type="common">Noble rot fungus</name>
    <name type="synonym">Botrytis cinerea</name>
    <dbReference type="NCBI Taxonomy" id="332648"/>
    <lineage>
        <taxon>Eukaryota</taxon>
        <taxon>Fungi</taxon>
        <taxon>Dikarya</taxon>
        <taxon>Ascomycota</taxon>
        <taxon>Pezizomycotina</taxon>
        <taxon>Leotiomycetes</taxon>
        <taxon>Helotiales</taxon>
        <taxon>Sclerotiniaceae</taxon>
        <taxon>Botrytis</taxon>
    </lineage>
</organism>
<keyword evidence="3" id="KW-1185">Reference proteome</keyword>
<protein>
    <submittedName>
        <fullName evidence="2">Uncharacterized protein</fullName>
    </submittedName>
</protein>
<dbReference type="KEGG" id="bfu:BCIN_13g04180"/>
<dbReference type="EMBL" id="CP009817">
    <property type="protein sequence ID" value="ATZ56581.1"/>
    <property type="molecule type" value="Genomic_DNA"/>
</dbReference>
<reference evidence="2 3" key="3">
    <citation type="journal article" date="2017" name="Mol. Plant Pathol.">
        <title>A gapless genome sequence of the fungus Botrytis cinerea.</title>
        <authorList>
            <person name="Van Kan J.A."/>
            <person name="Stassen J.H."/>
            <person name="Mosbach A."/>
            <person name="Van Der Lee T.A."/>
            <person name="Faino L."/>
            <person name="Farmer A.D."/>
            <person name="Papasotiriou D.G."/>
            <person name="Zhou S."/>
            <person name="Seidl M.F."/>
            <person name="Cottam E."/>
            <person name="Edel D."/>
            <person name="Hahn M."/>
            <person name="Schwartz D.C."/>
            <person name="Dietrich R.A."/>
            <person name="Widdison S."/>
            <person name="Scalliet G."/>
        </authorList>
    </citation>
    <scope>NUCLEOTIDE SEQUENCE [LARGE SCALE GENOMIC DNA]</scope>
    <source>
        <strain evidence="2 3">B05.10</strain>
    </source>
</reference>